<protein>
    <submittedName>
        <fullName evidence="1">Uncharacterized protein</fullName>
    </submittedName>
</protein>
<sequence length="53" mass="5959">MVHTKTKSYTYKVGKNTFLVIKIFQTAVAKTRNGNALASNAANVKVFKKDKKR</sequence>
<organism evidence="1 2">
    <name type="scientific">Paenibacillus chitinolyticus</name>
    <dbReference type="NCBI Taxonomy" id="79263"/>
    <lineage>
        <taxon>Bacteria</taxon>
        <taxon>Bacillati</taxon>
        <taxon>Bacillota</taxon>
        <taxon>Bacilli</taxon>
        <taxon>Bacillales</taxon>
        <taxon>Paenibacillaceae</taxon>
        <taxon>Paenibacillus</taxon>
    </lineage>
</organism>
<name>A0ABT4FEJ2_9BACL</name>
<gene>
    <name evidence="1" type="ORF">M5X16_14190</name>
</gene>
<evidence type="ECO:0000313" key="1">
    <source>
        <dbReference type="EMBL" id="MCY9596924.1"/>
    </source>
</evidence>
<dbReference type="EMBL" id="JAMDMJ010000015">
    <property type="protein sequence ID" value="MCY9596924.1"/>
    <property type="molecule type" value="Genomic_DNA"/>
</dbReference>
<keyword evidence="2" id="KW-1185">Reference proteome</keyword>
<dbReference type="GeneID" id="95379036"/>
<reference evidence="1 2" key="1">
    <citation type="submission" date="2022-05" db="EMBL/GenBank/DDBJ databases">
        <title>Genome Sequencing of Bee-Associated Microbes.</title>
        <authorList>
            <person name="Dunlap C."/>
        </authorList>
    </citation>
    <scope>NUCLEOTIDE SEQUENCE [LARGE SCALE GENOMIC DNA]</scope>
    <source>
        <strain evidence="1 2">NRRL B-23120</strain>
    </source>
</reference>
<accession>A0ABT4FEJ2</accession>
<proteinExistence type="predicted"/>
<dbReference type="RefSeq" id="WP_164977141.1">
    <property type="nucleotide sequence ID" value="NZ_CP026520.1"/>
</dbReference>
<comment type="caution">
    <text evidence="1">The sequence shown here is derived from an EMBL/GenBank/DDBJ whole genome shotgun (WGS) entry which is preliminary data.</text>
</comment>
<dbReference type="Proteomes" id="UP001527202">
    <property type="component" value="Unassembled WGS sequence"/>
</dbReference>
<evidence type="ECO:0000313" key="2">
    <source>
        <dbReference type="Proteomes" id="UP001527202"/>
    </source>
</evidence>